<protein>
    <recommendedName>
        <fullName evidence="3">Chromosome segregation ATPase-like protein</fullName>
    </recommendedName>
</protein>
<evidence type="ECO:0000313" key="1">
    <source>
        <dbReference type="EMBL" id="EAM51453.1"/>
    </source>
</evidence>
<reference evidence="1" key="2">
    <citation type="submission" date="2005-06" db="EMBL/GenBank/DDBJ databases">
        <title>Sequencing of the draft genome and assembly of Crocosphaera watsonii WH 8501.</title>
        <authorList>
            <consortium name="US DOE Joint Genome Institute (JGI-PGF)"/>
            <person name="Copeland A."/>
            <person name="Lucas S."/>
            <person name="Lapidus A."/>
            <person name="Barry K."/>
            <person name="Detter C."/>
            <person name="Glavina T."/>
            <person name="Hammon N."/>
            <person name="Israni S."/>
            <person name="Pitluck S."/>
            <person name="Richardson P."/>
        </authorList>
    </citation>
    <scope>NUCLEOTIDE SEQUENCE [LARGE SCALE GENOMIC DNA]</scope>
    <source>
        <strain evidence="1">WH 8501</strain>
    </source>
</reference>
<keyword evidence="2" id="KW-1185">Reference proteome</keyword>
<proteinExistence type="predicted"/>
<reference evidence="1" key="3">
    <citation type="submission" date="2016-12" db="EMBL/GenBank/DDBJ databases">
        <title>Annotation of the draft genome assembly of Crocosphaera watsonii WH 8501.</title>
        <authorList>
            <consortium name="US DOE Joint Genome Institute (JGI-ORNL)"/>
            <person name="Larimer F."/>
            <person name="Land M."/>
        </authorList>
    </citation>
    <scope>NUCLEOTIDE SEQUENCE</scope>
    <source>
        <strain evidence="1">WH 8501</strain>
    </source>
</reference>
<gene>
    <name evidence="1" type="ORF">CwatDRAFT_4585</name>
</gene>
<sequence length="88" mass="10582">MMNWYLVSCRPNKRDLFLKQLDFEIDKNQLGDLFLDKISPSDIMYKDMVLLRLSNISSARIHLKRIEQFQKIEPRALSEHQVQQFLDK</sequence>
<comment type="caution">
    <text evidence="1">The sequence shown here is derived from an EMBL/GenBank/DDBJ whole genome shotgun (WGS) entry which is preliminary data.</text>
</comment>
<dbReference type="AlphaFoldDB" id="Q4C5D7"/>
<evidence type="ECO:0000313" key="2">
    <source>
        <dbReference type="Proteomes" id="UP000003922"/>
    </source>
</evidence>
<organism evidence="1 2">
    <name type="scientific">Crocosphaera watsonii WH 8501</name>
    <dbReference type="NCBI Taxonomy" id="165597"/>
    <lineage>
        <taxon>Bacteria</taxon>
        <taxon>Bacillati</taxon>
        <taxon>Cyanobacteriota</taxon>
        <taxon>Cyanophyceae</taxon>
        <taxon>Oscillatoriophycideae</taxon>
        <taxon>Chroococcales</taxon>
        <taxon>Aphanothecaceae</taxon>
        <taxon>Crocosphaera</taxon>
    </lineage>
</organism>
<reference evidence="1" key="1">
    <citation type="submission" date="2004-02" db="EMBL/GenBank/DDBJ databases">
        <authorList>
            <consortium name="DOE Joint Genome Institute"/>
        </authorList>
    </citation>
    <scope>NUCLEOTIDE SEQUENCE [LARGE SCALE GENOMIC DNA]</scope>
    <source>
        <strain evidence="1">WH 8501</strain>
    </source>
</reference>
<dbReference type="KEGG" id="cwa:CwatDRAFT_4585"/>
<dbReference type="Proteomes" id="UP000003922">
    <property type="component" value="Unassembled WGS sequence"/>
</dbReference>
<accession>Q4C5D7</accession>
<name>Q4C5D7_CROWT</name>
<dbReference type="EMBL" id="AADV02000005">
    <property type="protein sequence ID" value="EAM51453.1"/>
    <property type="molecule type" value="Genomic_DNA"/>
</dbReference>
<evidence type="ECO:0008006" key="3">
    <source>
        <dbReference type="Google" id="ProtNLM"/>
    </source>
</evidence>